<sequence>MGRPYPPSPSGSLPPLNALGSLTEAQILAHLENLVALYCPLAFGTPADKDRSASEQPLADSGYASETEQLGGELGEELLRLETLRADAFERRTAERWLTGFMARAEALACFSSDAARQHALDQASWVLESFFADPADEGRLQGVAGQGGSSSSSSSSSTDFARTFSFELPPRISVSVIDNNVSAAGEEKQQAIEIRLNDGLAGTNSSEPDDVGLQSWGASIVFSKMLCADPARYLLDPAVLGPAPRIVELGAGTGLVSLVLASLLPRLGMPHAAVVATDYHPAVLANLRANIATNFPDREDGPVRSCALDWAELPAASGASPPPPPLDAPADLLVATDVVYAPEHAALLRDCATRLLAPEGVFWLVMTVRPNGKFEAVGGTVEAAFAAADRPKGRDGRRLAILESERIEKQKGIGRGDESHYRLYRIAWA</sequence>
<proteinExistence type="predicted"/>
<evidence type="ECO:0000256" key="1">
    <source>
        <dbReference type="SAM" id="MobiDB-lite"/>
    </source>
</evidence>
<dbReference type="VEuPathDB" id="FungiDB:MYCTH_2295506"/>
<name>G2Q5C0_THET4</name>
<dbReference type="InterPro" id="IPR029063">
    <property type="entry name" value="SAM-dependent_MTases_sf"/>
</dbReference>
<dbReference type="GO" id="GO:0008757">
    <property type="term" value="F:S-adenosylmethionine-dependent methyltransferase activity"/>
    <property type="evidence" value="ECO:0007669"/>
    <property type="project" value="UniProtKB-ARBA"/>
</dbReference>
<gene>
    <name evidence="2" type="ORF">MYCTH_2295506</name>
</gene>
<dbReference type="AlphaFoldDB" id="G2Q5C0"/>
<evidence type="ECO:0000313" key="2">
    <source>
        <dbReference type="EMBL" id="AEO53751.1"/>
    </source>
</evidence>
<dbReference type="GeneID" id="11505805"/>
<dbReference type="PANTHER" id="PTHR14614">
    <property type="entry name" value="HEPATOCELLULAR CARCINOMA-ASSOCIATED ANTIGEN"/>
    <property type="match status" value="1"/>
</dbReference>
<dbReference type="eggNOG" id="KOG2793">
    <property type="taxonomic scope" value="Eukaryota"/>
</dbReference>
<dbReference type="KEGG" id="mtm:MYCTH_2295506"/>
<dbReference type="HOGENOM" id="CLU_030437_1_0_1"/>
<organism evidence="2 3">
    <name type="scientific">Thermothelomyces thermophilus (strain ATCC 42464 / BCRC 31852 / DSM 1799)</name>
    <name type="common">Sporotrichum thermophile</name>
    <dbReference type="NCBI Taxonomy" id="573729"/>
    <lineage>
        <taxon>Eukaryota</taxon>
        <taxon>Fungi</taxon>
        <taxon>Dikarya</taxon>
        <taxon>Ascomycota</taxon>
        <taxon>Pezizomycotina</taxon>
        <taxon>Sordariomycetes</taxon>
        <taxon>Sordariomycetidae</taxon>
        <taxon>Sordariales</taxon>
        <taxon>Chaetomiaceae</taxon>
        <taxon>Thermothelomyces</taxon>
    </lineage>
</organism>
<dbReference type="Gene3D" id="3.40.50.150">
    <property type="entry name" value="Vaccinia Virus protein VP39"/>
    <property type="match status" value="1"/>
</dbReference>
<dbReference type="RefSeq" id="XP_003658996.1">
    <property type="nucleotide sequence ID" value="XM_003658948.1"/>
</dbReference>
<dbReference type="InParanoid" id="G2Q5C0"/>
<dbReference type="SUPFAM" id="SSF53335">
    <property type="entry name" value="S-adenosyl-L-methionine-dependent methyltransferases"/>
    <property type="match status" value="1"/>
</dbReference>
<dbReference type="PANTHER" id="PTHR14614:SF147">
    <property type="entry name" value="S-ADENOSYLMETHIONINE-DEPENDENT METHYLTRANSFERASE OF THE SEVEN BETA-STRAND FAMILY"/>
    <property type="match status" value="1"/>
</dbReference>
<dbReference type="STRING" id="573729.G2Q5C0"/>
<reference evidence="2 3" key="1">
    <citation type="journal article" date="2011" name="Nat. Biotechnol.">
        <title>Comparative genomic analysis of the thermophilic biomass-degrading fungi Myceliophthora thermophila and Thielavia terrestris.</title>
        <authorList>
            <person name="Berka R.M."/>
            <person name="Grigoriev I.V."/>
            <person name="Otillar R."/>
            <person name="Salamov A."/>
            <person name="Grimwood J."/>
            <person name="Reid I."/>
            <person name="Ishmael N."/>
            <person name="John T."/>
            <person name="Darmond C."/>
            <person name="Moisan M.-C."/>
            <person name="Henrissat B."/>
            <person name="Coutinho P.M."/>
            <person name="Lombard V."/>
            <person name="Natvig D.O."/>
            <person name="Lindquist E."/>
            <person name="Schmutz J."/>
            <person name="Lucas S."/>
            <person name="Harris P."/>
            <person name="Powlowski J."/>
            <person name="Bellemare A."/>
            <person name="Taylor D."/>
            <person name="Butler G."/>
            <person name="de Vries R.P."/>
            <person name="Allijn I.E."/>
            <person name="van den Brink J."/>
            <person name="Ushinsky S."/>
            <person name="Storms R."/>
            <person name="Powell A.J."/>
            <person name="Paulsen I.T."/>
            <person name="Elbourne L.D.H."/>
            <person name="Baker S.E."/>
            <person name="Magnuson J."/>
            <person name="LaBoissiere S."/>
            <person name="Clutterbuck A.J."/>
            <person name="Martinez D."/>
            <person name="Wogulis M."/>
            <person name="de Leon A.L."/>
            <person name="Rey M.W."/>
            <person name="Tsang A."/>
        </authorList>
    </citation>
    <scope>NUCLEOTIDE SEQUENCE [LARGE SCALE GENOMIC DNA]</scope>
    <source>
        <strain evidence="3">ATCC 42464 / BCRC 31852 / DSM 1799</strain>
    </source>
</reference>
<dbReference type="Pfam" id="PF10294">
    <property type="entry name" value="Methyltransf_16"/>
    <property type="match status" value="1"/>
</dbReference>
<dbReference type="OMA" id="ESHYELF"/>
<dbReference type="EMBL" id="CP003002">
    <property type="protein sequence ID" value="AEO53751.1"/>
    <property type="molecule type" value="Genomic_DNA"/>
</dbReference>
<feature type="region of interest" description="Disordered" evidence="1">
    <location>
        <begin position="139"/>
        <end position="158"/>
    </location>
</feature>
<accession>G2Q5C0</accession>
<dbReference type="Proteomes" id="UP000007322">
    <property type="component" value="Chromosome 1"/>
</dbReference>
<evidence type="ECO:0000313" key="3">
    <source>
        <dbReference type="Proteomes" id="UP000007322"/>
    </source>
</evidence>
<dbReference type="InterPro" id="IPR019410">
    <property type="entry name" value="Methyltransf_16"/>
</dbReference>
<dbReference type="OrthoDB" id="433955at2759"/>
<keyword evidence="3" id="KW-1185">Reference proteome</keyword>
<protein>
    <submittedName>
        <fullName evidence="2">Uncharacterized protein</fullName>
    </submittedName>
</protein>
<feature type="region of interest" description="Disordered" evidence="1">
    <location>
        <begin position="49"/>
        <end position="69"/>
    </location>
</feature>